<comment type="caution">
    <text evidence="1">The sequence shown here is derived from an EMBL/GenBank/DDBJ whole genome shotgun (WGS) entry which is preliminary data.</text>
</comment>
<name>A0A839F014_9GAMM</name>
<keyword evidence="2" id="KW-1185">Reference proteome</keyword>
<dbReference type="Proteomes" id="UP000550401">
    <property type="component" value="Unassembled WGS sequence"/>
</dbReference>
<accession>A0A839F014</accession>
<reference evidence="1 2" key="1">
    <citation type="submission" date="2020-07" db="EMBL/GenBank/DDBJ databases">
        <title>Genomic Encyclopedia of Type Strains, Phase IV (KMG-V): Genome sequencing to study the core and pangenomes of soil and plant-associated prokaryotes.</title>
        <authorList>
            <person name="Whitman W."/>
        </authorList>
    </citation>
    <scope>NUCLEOTIDE SEQUENCE [LARGE SCALE GENOMIC DNA]</scope>
    <source>
        <strain evidence="1 2">RH2WT43</strain>
    </source>
</reference>
<protein>
    <submittedName>
        <fullName evidence="1">Putative modified peptide</fullName>
    </submittedName>
</protein>
<proteinExistence type="predicted"/>
<dbReference type="AlphaFoldDB" id="A0A839F014"/>
<dbReference type="EMBL" id="JACGXL010000002">
    <property type="protein sequence ID" value="MBA8887372.1"/>
    <property type="molecule type" value="Genomic_DNA"/>
</dbReference>
<sequence>MSDATLTTEQAIKLLRELASNDGFRARFEEKPAAALVELGIPHETVVNLRAACLAPLKLAEKAKFSSAMKELGDSAVQCVDKMIIPNLRLDYGSRS</sequence>
<dbReference type="RefSeq" id="WP_182530450.1">
    <property type="nucleotide sequence ID" value="NZ_JACGXL010000002.1"/>
</dbReference>
<dbReference type="InterPro" id="IPR030976">
    <property type="entry name" value="Mod_pep_NH_fam"/>
</dbReference>
<gene>
    <name evidence="1" type="ORF">FHW12_001586</name>
</gene>
<evidence type="ECO:0000313" key="1">
    <source>
        <dbReference type="EMBL" id="MBA8887372.1"/>
    </source>
</evidence>
<evidence type="ECO:0000313" key="2">
    <source>
        <dbReference type="Proteomes" id="UP000550401"/>
    </source>
</evidence>
<dbReference type="NCBIfam" id="TIGR04509">
    <property type="entry name" value="mod_pep_NH_fam"/>
    <property type="match status" value="1"/>
</dbReference>
<organism evidence="1 2">
    <name type="scientific">Dokdonella fugitiva</name>
    <dbReference type="NCBI Taxonomy" id="328517"/>
    <lineage>
        <taxon>Bacteria</taxon>
        <taxon>Pseudomonadati</taxon>
        <taxon>Pseudomonadota</taxon>
        <taxon>Gammaproteobacteria</taxon>
        <taxon>Lysobacterales</taxon>
        <taxon>Rhodanobacteraceae</taxon>
        <taxon>Dokdonella</taxon>
    </lineage>
</organism>